<feature type="region of interest" description="Disordered" evidence="5">
    <location>
        <begin position="322"/>
        <end position="343"/>
    </location>
</feature>
<dbReference type="SUPFAM" id="SSF46689">
    <property type="entry name" value="Homeodomain-like"/>
    <property type="match status" value="1"/>
</dbReference>
<evidence type="ECO:0000259" key="6">
    <source>
        <dbReference type="PROSITE" id="PS50045"/>
    </source>
</evidence>
<evidence type="ECO:0000256" key="3">
    <source>
        <dbReference type="ARBA" id="ARBA00023015"/>
    </source>
</evidence>
<dbReference type="InterPro" id="IPR009057">
    <property type="entry name" value="Homeodomain-like_sf"/>
</dbReference>
<evidence type="ECO:0000256" key="1">
    <source>
        <dbReference type="ARBA" id="ARBA00022741"/>
    </source>
</evidence>
<dbReference type="Proteomes" id="UP000662818">
    <property type="component" value="Chromosome"/>
</dbReference>
<proteinExistence type="predicted"/>
<dbReference type="PRINTS" id="PR01590">
    <property type="entry name" value="HTHFIS"/>
</dbReference>
<evidence type="ECO:0000313" key="7">
    <source>
        <dbReference type="EMBL" id="QSR28264.1"/>
    </source>
</evidence>
<gene>
    <name evidence="7" type="ORF">CFH99_21815</name>
</gene>
<dbReference type="Gene3D" id="1.10.10.60">
    <property type="entry name" value="Homeodomain-like"/>
    <property type="match status" value="1"/>
</dbReference>
<dbReference type="InterPro" id="IPR002078">
    <property type="entry name" value="Sigma_54_int"/>
</dbReference>
<dbReference type="Pfam" id="PF02954">
    <property type="entry name" value="HTH_8"/>
    <property type="match status" value="1"/>
</dbReference>
<keyword evidence="2" id="KW-0067">ATP-binding</keyword>
<sequence length="564" mass="60558">MFRNWTTGCQPPAVYCDRGHEAAAEEGRVTTGTDELRDPIAKSWQRATMAGLTPGNALDHLTYSDVDTSGPLLSAASAVLDELNDQLQGTMFSTLLVDREGRIAQRWCGDRGGRRAFDNLGLDVGASLLEEAVGTNALGTVLETRTSIAINGGEHFAVPLRRFSCYGHPIFHPTTRRIEGVLDITALMEEASPLLPPLLARAVADIEQRLLDRSRVSDKQLLAAFQAAGTRRRAVVAIGQDLFMSNQAASDLLGSTDVALLRMLVGDLHDNADVDLTLESGLEVRVEASRVGGARGGALLHVEPRRELRVAPRAVRPDLAHAPVLVSGPPGSGRSTEARRSSEVQPVTVLTAASALLDGAEAWARNFGALVRAGQGTVCVDGIDLLPDDLVDLVASHLAERKAPRLVLVCGPVEGLSGRAAALAGECTERRVLAPLASRPHELPELVRRMLADLGADSSLHFTPGALRALSAQPWPGNLRELRAVVDHVVRHQRTGAVVLDQLPEAYRAQEPTKKLAPIEHAERAVIVEALREHDGNKVKAAQSLGISRTTLYAKMRALRITVY</sequence>
<dbReference type="Gene3D" id="1.10.8.60">
    <property type="match status" value="1"/>
</dbReference>
<dbReference type="EMBL" id="CP022295">
    <property type="protein sequence ID" value="QSR28264.1"/>
    <property type="molecule type" value="Genomic_DNA"/>
</dbReference>
<accession>A0ABX7PQI1</accession>
<dbReference type="PROSITE" id="PS50045">
    <property type="entry name" value="SIGMA54_INTERACT_4"/>
    <property type="match status" value="1"/>
</dbReference>
<organism evidence="7 8">
    <name type="scientific">Nocardioides aromaticivorans</name>
    <dbReference type="NCBI Taxonomy" id="200618"/>
    <lineage>
        <taxon>Bacteria</taxon>
        <taxon>Bacillati</taxon>
        <taxon>Actinomycetota</taxon>
        <taxon>Actinomycetes</taxon>
        <taxon>Propionibacteriales</taxon>
        <taxon>Nocardioidaceae</taxon>
        <taxon>Nocardioides</taxon>
    </lineage>
</organism>
<dbReference type="PANTHER" id="PTHR32071">
    <property type="entry name" value="TRANSCRIPTIONAL REGULATORY PROTEIN"/>
    <property type="match status" value="1"/>
</dbReference>
<dbReference type="Gene3D" id="3.30.450.40">
    <property type="match status" value="1"/>
</dbReference>
<name>A0ABX7PQI1_9ACTN</name>
<protein>
    <submittedName>
        <fullName evidence="7">Transcriptional regulator</fullName>
    </submittedName>
</protein>
<evidence type="ECO:0000256" key="2">
    <source>
        <dbReference type="ARBA" id="ARBA00022840"/>
    </source>
</evidence>
<keyword evidence="8" id="KW-1185">Reference proteome</keyword>
<dbReference type="InterPro" id="IPR058031">
    <property type="entry name" value="AAA_lid_NorR"/>
</dbReference>
<dbReference type="InterPro" id="IPR027417">
    <property type="entry name" value="P-loop_NTPase"/>
</dbReference>
<dbReference type="SUPFAM" id="SSF52540">
    <property type="entry name" value="P-loop containing nucleoside triphosphate hydrolases"/>
    <property type="match status" value="1"/>
</dbReference>
<dbReference type="PROSITE" id="PS00688">
    <property type="entry name" value="SIGMA54_INTERACT_3"/>
    <property type="match status" value="1"/>
</dbReference>
<evidence type="ECO:0000256" key="4">
    <source>
        <dbReference type="ARBA" id="ARBA00023163"/>
    </source>
</evidence>
<dbReference type="Pfam" id="PF25601">
    <property type="entry name" value="AAA_lid_14"/>
    <property type="match status" value="1"/>
</dbReference>
<evidence type="ECO:0000256" key="5">
    <source>
        <dbReference type="SAM" id="MobiDB-lite"/>
    </source>
</evidence>
<dbReference type="PANTHER" id="PTHR32071:SF122">
    <property type="entry name" value="SIGMA FACTOR"/>
    <property type="match status" value="1"/>
</dbReference>
<keyword evidence="1" id="KW-0547">Nucleotide-binding</keyword>
<dbReference type="InterPro" id="IPR029016">
    <property type="entry name" value="GAF-like_dom_sf"/>
</dbReference>
<feature type="domain" description="Sigma-54 factor interaction" evidence="6">
    <location>
        <begin position="433"/>
        <end position="491"/>
    </location>
</feature>
<evidence type="ECO:0000313" key="8">
    <source>
        <dbReference type="Proteomes" id="UP000662818"/>
    </source>
</evidence>
<reference evidence="7 8" key="1">
    <citation type="submission" date="2017-06" db="EMBL/GenBank/DDBJ databases">
        <title>Complete Genome Sequence of the Soil Carbazole-Degrading Bacterium Nocardioides aromaticivorans IC177.</title>
        <authorList>
            <person name="Vejarano F."/>
            <person name="Suzuki-Minakuchi C."/>
            <person name="Ohtsubo Y."/>
            <person name="Tsuda M."/>
            <person name="Okada K."/>
            <person name="Nojiri H."/>
        </authorList>
    </citation>
    <scope>NUCLEOTIDE SEQUENCE [LARGE SCALE GENOMIC DNA]</scope>
    <source>
        <strain evidence="7 8">IC177</strain>
    </source>
</reference>
<dbReference type="InterPro" id="IPR025944">
    <property type="entry name" value="Sigma_54_int_dom_CS"/>
</dbReference>
<keyword evidence="3" id="KW-0805">Transcription regulation</keyword>
<dbReference type="InterPro" id="IPR002197">
    <property type="entry name" value="HTH_Fis"/>
</dbReference>
<keyword evidence="4" id="KW-0804">Transcription</keyword>